<reference evidence="9" key="2">
    <citation type="submission" date="2023-01" db="EMBL/GenBank/DDBJ databases">
        <authorList>
            <person name="Sun Q."/>
            <person name="Evtushenko L."/>
        </authorList>
    </citation>
    <scope>NUCLEOTIDE SEQUENCE</scope>
    <source>
        <strain evidence="9">VKM B-2748</strain>
    </source>
</reference>
<accession>A0A9W6JP42</accession>
<dbReference type="EMBL" id="BSFL01000002">
    <property type="protein sequence ID" value="GLK79803.1"/>
    <property type="molecule type" value="Genomic_DNA"/>
</dbReference>
<dbReference type="GO" id="GO:0005886">
    <property type="term" value="C:plasma membrane"/>
    <property type="evidence" value="ECO:0007669"/>
    <property type="project" value="UniProtKB-SubCell"/>
</dbReference>
<evidence type="ECO:0000256" key="3">
    <source>
        <dbReference type="ARBA" id="ARBA00022692"/>
    </source>
</evidence>
<gene>
    <name evidence="9" type="ORF">GCM10008174_15440</name>
</gene>
<evidence type="ECO:0000256" key="6">
    <source>
        <dbReference type="ARBA" id="ARBA00043993"/>
    </source>
</evidence>
<comment type="subcellular location">
    <subcellularLocation>
        <location evidence="1">Cell membrane</location>
        <topology evidence="1">Multi-pass membrane protein</topology>
    </subcellularLocation>
</comment>
<comment type="similarity">
    <text evidence="6">Belongs to the YccS/YhfK family.</text>
</comment>
<feature type="transmembrane region" description="Helical" evidence="7">
    <location>
        <begin position="17"/>
        <end position="35"/>
    </location>
</feature>
<dbReference type="Proteomes" id="UP001143309">
    <property type="component" value="Unassembled WGS sequence"/>
</dbReference>
<dbReference type="PANTHER" id="PTHR30509:SF9">
    <property type="entry name" value="MULTIDRUG RESISTANCE PROTEIN MDTO"/>
    <property type="match status" value="1"/>
</dbReference>
<name>A0A9W6JP42_9HYPH</name>
<dbReference type="RefSeq" id="WP_271200296.1">
    <property type="nucleotide sequence ID" value="NZ_BSFL01000002.1"/>
</dbReference>
<feature type="domain" description="Integral membrane bound transporter" evidence="8">
    <location>
        <begin position="27"/>
        <end position="152"/>
    </location>
</feature>
<keyword evidence="3 7" id="KW-0812">Transmembrane</keyword>
<feature type="transmembrane region" description="Helical" evidence="7">
    <location>
        <begin position="138"/>
        <end position="157"/>
    </location>
</feature>
<evidence type="ECO:0000259" key="8">
    <source>
        <dbReference type="Pfam" id="PF13515"/>
    </source>
</evidence>
<evidence type="ECO:0000256" key="2">
    <source>
        <dbReference type="ARBA" id="ARBA00022475"/>
    </source>
</evidence>
<feature type="transmembrane region" description="Helical" evidence="7">
    <location>
        <begin position="41"/>
        <end position="61"/>
    </location>
</feature>
<keyword evidence="4 7" id="KW-1133">Transmembrane helix</keyword>
<dbReference type="PANTHER" id="PTHR30509">
    <property type="entry name" value="P-HYDROXYBENZOIC ACID EFFLUX PUMP SUBUNIT-RELATED"/>
    <property type="match status" value="1"/>
</dbReference>
<dbReference type="InterPro" id="IPR049453">
    <property type="entry name" value="Memb_transporter_dom"/>
</dbReference>
<comment type="caution">
    <text evidence="9">The sequence shown here is derived from an EMBL/GenBank/DDBJ whole genome shotgun (WGS) entry which is preliminary data.</text>
</comment>
<feature type="transmembrane region" description="Helical" evidence="7">
    <location>
        <begin position="113"/>
        <end position="132"/>
    </location>
</feature>
<evidence type="ECO:0000256" key="7">
    <source>
        <dbReference type="SAM" id="Phobius"/>
    </source>
</evidence>
<protein>
    <recommendedName>
        <fullName evidence="8">Integral membrane bound transporter domain-containing protein</fullName>
    </recommendedName>
</protein>
<evidence type="ECO:0000256" key="5">
    <source>
        <dbReference type="ARBA" id="ARBA00023136"/>
    </source>
</evidence>
<organism evidence="9 10">
    <name type="scientific">Methylopila turkensis</name>
    <dbReference type="NCBI Taxonomy" id="1437816"/>
    <lineage>
        <taxon>Bacteria</taxon>
        <taxon>Pseudomonadati</taxon>
        <taxon>Pseudomonadota</taxon>
        <taxon>Alphaproteobacteria</taxon>
        <taxon>Hyphomicrobiales</taxon>
        <taxon>Methylopilaceae</taxon>
        <taxon>Methylopila</taxon>
    </lineage>
</organism>
<evidence type="ECO:0000256" key="4">
    <source>
        <dbReference type="ARBA" id="ARBA00022989"/>
    </source>
</evidence>
<dbReference type="Pfam" id="PF13515">
    <property type="entry name" value="FUSC_2"/>
    <property type="match status" value="1"/>
</dbReference>
<keyword evidence="10" id="KW-1185">Reference proteome</keyword>
<keyword evidence="5 7" id="KW-0472">Membrane</keyword>
<proteinExistence type="inferred from homology"/>
<evidence type="ECO:0000313" key="9">
    <source>
        <dbReference type="EMBL" id="GLK79803.1"/>
    </source>
</evidence>
<evidence type="ECO:0000313" key="10">
    <source>
        <dbReference type="Proteomes" id="UP001143309"/>
    </source>
</evidence>
<sequence length="350" mass="36081">MIRPSSIFASRTRDMRLALKVAVAAGLAFVLATLAQLPQGYWSVITAVLVVQGSVAGTIVAARERAAGTVVGAFFGGAVALLHPQTVLSTSLALSLSVAALAFLAAGRPALKVAPVTAAILIVATASPGGSFDLVYERIAEILLGCVIGIAVTFAIFPTKLHHELTSEAEEIAREIAGLLGDLMNWASNPNDAHKLLGAHDRIRRRLSAFERAVLDARKAPGSSALGQQRGALVRALWRVRNDSAAIGRACAAIASADMPDVKAAAKAALADASQRLMAAAKGPHAAVPPPAPEIRRRLDEAVQALRVAGAETGRDPARAMAALSLAYSLGALDGNVAALAERLSEARAA</sequence>
<reference evidence="9" key="1">
    <citation type="journal article" date="2014" name="Int. J. Syst. Evol. Microbiol.">
        <title>Complete genome sequence of Corynebacterium casei LMG S-19264T (=DSM 44701T), isolated from a smear-ripened cheese.</title>
        <authorList>
            <consortium name="US DOE Joint Genome Institute (JGI-PGF)"/>
            <person name="Walter F."/>
            <person name="Albersmeier A."/>
            <person name="Kalinowski J."/>
            <person name="Ruckert C."/>
        </authorList>
    </citation>
    <scope>NUCLEOTIDE SEQUENCE</scope>
    <source>
        <strain evidence="9">VKM B-2748</strain>
    </source>
</reference>
<dbReference type="AlphaFoldDB" id="A0A9W6JP42"/>
<feature type="transmembrane region" description="Helical" evidence="7">
    <location>
        <begin position="66"/>
        <end position="82"/>
    </location>
</feature>
<evidence type="ECO:0000256" key="1">
    <source>
        <dbReference type="ARBA" id="ARBA00004651"/>
    </source>
</evidence>
<keyword evidence="2" id="KW-1003">Cell membrane</keyword>